<reference evidence="1" key="1">
    <citation type="submission" date="2020-12" db="EMBL/GenBank/DDBJ databases">
        <authorList>
            <consortium name="Molecular Ecology Group"/>
        </authorList>
    </citation>
    <scope>NUCLEOTIDE SEQUENCE</scope>
    <source>
        <strain evidence="1">TBG_1078</strain>
    </source>
</reference>
<comment type="caution">
    <text evidence="1">The sequence shown here is derived from an EMBL/GenBank/DDBJ whole genome shotgun (WGS) entry which is preliminary data.</text>
</comment>
<gene>
    <name evidence="1" type="ORF">NYPRO_LOCUS7998</name>
</gene>
<dbReference type="EMBL" id="CAJHUB010000675">
    <property type="protein sequence ID" value="CAD7675203.1"/>
    <property type="molecule type" value="Genomic_DNA"/>
</dbReference>
<dbReference type="SUPFAM" id="SSF47240">
    <property type="entry name" value="Ferritin-like"/>
    <property type="match status" value="1"/>
</dbReference>
<protein>
    <submittedName>
        <fullName evidence="1">(raccoon dog) hypothetical protein</fullName>
    </submittedName>
</protein>
<evidence type="ECO:0000313" key="1">
    <source>
        <dbReference type="EMBL" id="CAD7675203.1"/>
    </source>
</evidence>
<evidence type="ECO:0000313" key="2">
    <source>
        <dbReference type="Proteomes" id="UP000645828"/>
    </source>
</evidence>
<organism evidence="1 2">
    <name type="scientific">Nyctereutes procyonoides</name>
    <name type="common">Raccoon dog</name>
    <name type="synonym">Canis procyonoides</name>
    <dbReference type="NCBI Taxonomy" id="34880"/>
    <lineage>
        <taxon>Eukaryota</taxon>
        <taxon>Metazoa</taxon>
        <taxon>Chordata</taxon>
        <taxon>Craniata</taxon>
        <taxon>Vertebrata</taxon>
        <taxon>Euteleostomi</taxon>
        <taxon>Mammalia</taxon>
        <taxon>Eutheria</taxon>
        <taxon>Laurasiatheria</taxon>
        <taxon>Carnivora</taxon>
        <taxon>Caniformia</taxon>
        <taxon>Canidae</taxon>
        <taxon>Nyctereutes</taxon>
    </lineage>
</organism>
<sequence length="69" mass="8189">MHLFMSPFFQDHAEVKKEHIRRFIRYLNGHKSKVCLPVVKRLDKENWGMNVEAIVMALELENALHMLPT</sequence>
<dbReference type="InterPro" id="IPR012347">
    <property type="entry name" value="Ferritin-like"/>
</dbReference>
<proteinExistence type="predicted"/>
<accession>A0A811YFY8</accession>
<dbReference type="InterPro" id="IPR009078">
    <property type="entry name" value="Ferritin-like_SF"/>
</dbReference>
<name>A0A811YFY8_NYCPR</name>
<keyword evidence="2" id="KW-1185">Reference proteome</keyword>
<dbReference type="Proteomes" id="UP000645828">
    <property type="component" value="Unassembled WGS sequence"/>
</dbReference>
<dbReference type="Gene3D" id="1.20.1260.10">
    <property type="match status" value="1"/>
</dbReference>
<dbReference type="AlphaFoldDB" id="A0A811YFY8"/>